<dbReference type="NCBIfam" id="NF006489">
    <property type="entry name" value="PRK08913.1"/>
    <property type="match status" value="1"/>
</dbReference>
<accession>A0A164APL1</accession>
<dbReference type="RefSeq" id="WP_068729047.1">
    <property type="nucleotide sequence ID" value="NZ_LVYV01000001.1"/>
</dbReference>
<reference evidence="6 7" key="1">
    <citation type="submission" date="2016-03" db="EMBL/GenBank/DDBJ databases">
        <title>Microsymbionts genomes from the relict species Vavilovia formosa (Stev.) Fed.</title>
        <authorList>
            <person name="Kopat V."/>
            <person name="Chirak E."/>
            <person name="Kimeklis A."/>
            <person name="Andronov E."/>
        </authorList>
    </citation>
    <scope>NUCLEOTIDE SEQUENCE [LARGE SCALE GENOMIC DNA]</scope>
    <source>
        <strain evidence="6 7">Vaf07</strain>
    </source>
</reference>
<evidence type="ECO:0000256" key="3">
    <source>
        <dbReference type="ARBA" id="ARBA00005709"/>
    </source>
</evidence>
<dbReference type="Proteomes" id="UP000076574">
    <property type="component" value="Unassembled WGS sequence"/>
</dbReference>
<proteinExistence type="inferred from homology"/>
<dbReference type="GO" id="GO:0009288">
    <property type="term" value="C:bacterial-type flagellum"/>
    <property type="evidence" value="ECO:0007669"/>
    <property type="project" value="UniProtKB-SubCell"/>
</dbReference>
<dbReference type="OrthoDB" id="9758307at2"/>
<dbReference type="PANTHER" id="PTHR42792">
    <property type="entry name" value="FLAGELLIN"/>
    <property type="match status" value="1"/>
</dbReference>
<dbReference type="PANTHER" id="PTHR42792:SF1">
    <property type="entry name" value="FLAGELLAR HOOK-ASSOCIATED PROTEIN 3"/>
    <property type="match status" value="1"/>
</dbReference>
<evidence type="ECO:0000259" key="5">
    <source>
        <dbReference type="Pfam" id="PF00669"/>
    </source>
</evidence>
<dbReference type="Pfam" id="PF00669">
    <property type="entry name" value="Flagellin_N"/>
    <property type="match status" value="1"/>
</dbReference>
<evidence type="ECO:0000256" key="1">
    <source>
        <dbReference type="ARBA" id="ARBA00004365"/>
    </source>
</evidence>
<evidence type="ECO:0000256" key="4">
    <source>
        <dbReference type="ARBA" id="ARBA00023143"/>
    </source>
</evidence>
<evidence type="ECO:0000256" key="2">
    <source>
        <dbReference type="ARBA" id="ARBA00004613"/>
    </source>
</evidence>
<dbReference type="STRING" id="943830.A4A58_01165"/>
<keyword evidence="6" id="KW-0282">Flagellum</keyword>
<comment type="similarity">
    <text evidence="3">Belongs to the bacterial flagellin family.</text>
</comment>
<organism evidence="6 7">
    <name type="scientific">Tardiphaga robiniae</name>
    <dbReference type="NCBI Taxonomy" id="943830"/>
    <lineage>
        <taxon>Bacteria</taxon>
        <taxon>Pseudomonadati</taxon>
        <taxon>Pseudomonadota</taxon>
        <taxon>Alphaproteobacteria</taxon>
        <taxon>Hyphomicrobiales</taxon>
        <taxon>Nitrobacteraceae</taxon>
        <taxon>Tardiphaga</taxon>
    </lineage>
</organism>
<evidence type="ECO:0000313" key="6">
    <source>
        <dbReference type="EMBL" id="KZD25116.1"/>
    </source>
</evidence>
<gene>
    <name evidence="6" type="primary">flgL</name>
    <name evidence="6" type="ORF">A4A58_01165</name>
</gene>
<comment type="caution">
    <text evidence="6">The sequence shown here is derived from an EMBL/GenBank/DDBJ whole genome shotgun (WGS) entry which is preliminary data.</text>
</comment>
<dbReference type="Gene3D" id="1.20.1330.10">
    <property type="entry name" value="f41 fragment of flagellin, N-terminal domain"/>
    <property type="match status" value="1"/>
</dbReference>
<name>A0A164APL1_9BRAD</name>
<dbReference type="AlphaFoldDB" id="A0A164APL1"/>
<keyword evidence="7" id="KW-1185">Reference proteome</keyword>
<keyword evidence="6" id="KW-0969">Cilium</keyword>
<keyword evidence="4" id="KW-0975">Bacterial flagellum</keyword>
<dbReference type="InterPro" id="IPR001492">
    <property type="entry name" value="Flagellin"/>
</dbReference>
<dbReference type="InterPro" id="IPR001029">
    <property type="entry name" value="Flagellin_N"/>
</dbReference>
<keyword evidence="6" id="KW-0966">Cell projection</keyword>
<dbReference type="GO" id="GO:0005198">
    <property type="term" value="F:structural molecule activity"/>
    <property type="evidence" value="ECO:0007669"/>
    <property type="project" value="InterPro"/>
</dbReference>
<dbReference type="GO" id="GO:0005576">
    <property type="term" value="C:extracellular region"/>
    <property type="evidence" value="ECO:0007669"/>
    <property type="project" value="UniProtKB-SubCell"/>
</dbReference>
<dbReference type="SUPFAM" id="SSF64518">
    <property type="entry name" value="Phase 1 flagellin"/>
    <property type="match status" value="1"/>
</dbReference>
<protein>
    <submittedName>
        <fullName evidence="6">Flagellar biosynthesis protein FlgL</fullName>
    </submittedName>
</protein>
<comment type="subcellular location">
    <subcellularLocation>
        <location evidence="1">Bacterial flagellum</location>
    </subcellularLocation>
    <subcellularLocation>
        <location evidence="2">Secreted</location>
    </subcellularLocation>
</comment>
<feature type="domain" description="Flagellin N-terminal" evidence="5">
    <location>
        <begin position="9"/>
        <end position="140"/>
    </location>
</feature>
<sequence length="303" mass="31788">MQMRVATFAINDQMIASALRTQSTMANQQIQEASGLVSSDFGGLGSSAQQVLNLQVSVTRAQSYIDAATLTNSKVQVMYSAVNSVSDLVTQFRTLLTSASSASSTDAASVTETARNMLEQMASLLNTQYNGGYLFGGSATTTAPVDLSSSVYAAASSPSTADTGYYQGDSQLAAVRVSDNQTVSYGVTADNTAFEQIMRAMNLVASNSPLSTDTLNEALDLAVDSIDKLGVVQTRISNASASIERASAYQTDYQSYAQTLGSDLTSVDVAAVTAKLSTYQAQLTASYAAIAKVQSLNLASYLR</sequence>
<evidence type="ECO:0000313" key="7">
    <source>
        <dbReference type="Proteomes" id="UP000076574"/>
    </source>
</evidence>
<dbReference type="EMBL" id="LVYV01000001">
    <property type="protein sequence ID" value="KZD25116.1"/>
    <property type="molecule type" value="Genomic_DNA"/>
</dbReference>